<feature type="region of interest" description="Disordered" evidence="16">
    <location>
        <begin position="219"/>
        <end position="250"/>
    </location>
</feature>
<dbReference type="SUPFAM" id="SSF47353">
    <property type="entry name" value="Retrovirus capsid dimerization domain-like"/>
    <property type="match status" value="2"/>
</dbReference>
<protein>
    <submittedName>
        <fullName evidence="20">Zinc finger protein 24</fullName>
    </submittedName>
</protein>
<sequence>MSESTFLPQTSEEPGSILVVKMEGKEESCNQESSLHLRSCYSPETFRLQFRHFGYQESPGPREALNRLRELCGLWLRPEVYTKRQILELLVLEQFLAILPEELQAWLREHQPENGEEAVTMLEELEKELDGPAEQVLGQNEDTLAEKMAAWAVTQESPCGPLKPAKQQLQCTPQELHPSRQNDKDTRTVNVKSASKQRTSSGVELHYDVSNIIHVNAARSFPSGGTGEQSGLFKRSHRNPSQKKQHKCDECGKTFSQSSALLLHQRIHSGEKPYVCDVCAKAFSRSAVLIQHRRVHTGEKPYKCHDCGKAFSQSSNLFRHRKSHTRGRGLISVVRESKHLLRTLSTEEEDKRHKQLSIDQWFRSTERWATRGKRHQAKPRLKAVIVVGLPLPRPEHVSMATRGFASLRLLGPADRKQPAPGASGKQLVSGVSASALHSEAAVVPEPEVCARVEERIRMSAQSVEEDSILIIPTPDEEEKILRVKLEEDPDGEEGSSIPWNHLPDPEVFRQRFRQFGYQDSPGPREAVSQLRELCRLWLRPETHTKEQILELVVLEQFVAILPKELQTWVREHNPENGEEAVTVLEDLESELDDPGQPVSLRRRKREVLVEEIVSQEEAQGLPNSELDAVENQLKWASWELHSLRHCDDDARTENGALAPKQEIPSAVESHEVPGSLNIGVPQIFKYGEACFPKGRFERKRNPSRKKQHICDECGKHFSQGSALILHQRIHSGEKPYGCVECGKAFSRSSILVQHQRVHTGEKPYKCLECGKAFSQNSGLINHQRIHTGEKPYECVQCGKSYSQSSNLFRHQRRHNAEKLLNVVKV</sequence>
<evidence type="ECO:0000256" key="16">
    <source>
        <dbReference type="SAM" id="MobiDB-lite"/>
    </source>
</evidence>
<comment type="similarity">
    <text evidence="3">Belongs to the krueppel C2H2-type zinc-finger protein family.</text>
</comment>
<accession>A0A6J2MMK0</accession>
<evidence type="ECO:0000259" key="18">
    <source>
        <dbReference type="PROSITE" id="PS50804"/>
    </source>
</evidence>
<dbReference type="Gene3D" id="3.30.160.60">
    <property type="entry name" value="Classic Zinc Finger"/>
    <property type="match status" value="7"/>
</dbReference>
<dbReference type="CTD" id="7572"/>
<evidence type="ECO:0000256" key="3">
    <source>
        <dbReference type="ARBA" id="ARBA00006991"/>
    </source>
</evidence>
<dbReference type="AlphaFoldDB" id="A0A6J2MMK0"/>
<evidence type="ECO:0000313" key="19">
    <source>
        <dbReference type="Proteomes" id="UP000504628"/>
    </source>
</evidence>
<dbReference type="PANTHER" id="PTHR45935">
    <property type="entry name" value="PROTEIN ZBED8-RELATED"/>
    <property type="match status" value="1"/>
</dbReference>
<feature type="domain" description="C2H2-type" evidence="17">
    <location>
        <begin position="792"/>
        <end position="819"/>
    </location>
</feature>
<dbReference type="FunFam" id="3.30.160.60:FF:000512">
    <property type="entry name" value="zinc finger protein 197 isoform X1"/>
    <property type="match status" value="1"/>
</dbReference>
<feature type="domain" description="C2H2-type" evidence="17">
    <location>
        <begin position="736"/>
        <end position="763"/>
    </location>
</feature>
<dbReference type="OrthoDB" id="427030at2759"/>
<evidence type="ECO:0000256" key="12">
    <source>
        <dbReference type="ARBA" id="ARBA00023163"/>
    </source>
</evidence>
<feature type="compositionally biased region" description="Basic and acidic residues" evidence="16">
    <location>
        <begin position="177"/>
        <end position="187"/>
    </location>
</feature>
<organism evidence="19 20">
    <name type="scientific">Phyllostomus discolor</name>
    <name type="common">pale spear-nosed bat</name>
    <dbReference type="NCBI Taxonomy" id="89673"/>
    <lineage>
        <taxon>Eukaryota</taxon>
        <taxon>Metazoa</taxon>
        <taxon>Chordata</taxon>
        <taxon>Craniata</taxon>
        <taxon>Vertebrata</taxon>
        <taxon>Euteleostomi</taxon>
        <taxon>Mammalia</taxon>
        <taxon>Eutheria</taxon>
        <taxon>Laurasiatheria</taxon>
        <taxon>Chiroptera</taxon>
        <taxon>Yangochiroptera</taxon>
        <taxon>Phyllostomidae</taxon>
        <taxon>Phyllostominae</taxon>
        <taxon>Phyllostomus</taxon>
    </lineage>
</organism>
<dbReference type="FunFam" id="3.30.160.60:FF:000358">
    <property type="entry name" value="zinc finger protein 24"/>
    <property type="match status" value="1"/>
</dbReference>
<dbReference type="FunFam" id="3.30.160.60:FF:000557">
    <property type="entry name" value="zinc finger and SCAN domain-containing protein 29"/>
    <property type="match status" value="1"/>
</dbReference>
<keyword evidence="7 14" id="KW-0863">Zinc-finger</keyword>
<feature type="domain" description="C2H2-type" evidence="17">
    <location>
        <begin position="708"/>
        <end position="735"/>
    </location>
</feature>
<feature type="compositionally biased region" description="Polar residues" evidence="16">
    <location>
        <begin position="188"/>
        <end position="202"/>
    </location>
</feature>
<feature type="domain" description="C2H2-type" evidence="17">
    <location>
        <begin position="246"/>
        <end position="273"/>
    </location>
</feature>
<feature type="domain" description="SCAN box" evidence="18">
    <location>
        <begin position="47"/>
        <end position="129"/>
    </location>
</feature>
<keyword evidence="13 15" id="KW-0539">Nucleus</keyword>
<proteinExistence type="inferred from homology"/>
<dbReference type="CDD" id="cd07936">
    <property type="entry name" value="SCAN"/>
    <property type="match status" value="2"/>
</dbReference>
<keyword evidence="6" id="KW-0677">Repeat</keyword>
<feature type="domain" description="C2H2-type" evidence="17">
    <location>
        <begin position="764"/>
        <end position="791"/>
    </location>
</feature>
<dbReference type="GO" id="GO:0003700">
    <property type="term" value="F:DNA-binding transcription factor activity"/>
    <property type="evidence" value="ECO:0007669"/>
    <property type="project" value="UniProtKB-ARBA"/>
</dbReference>
<keyword evidence="11" id="KW-0238">DNA-binding</keyword>
<comment type="subcellular location">
    <subcellularLocation>
        <location evidence="2 15">Nucleus</location>
    </subcellularLocation>
</comment>
<evidence type="ECO:0000313" key="20">
    <source>
        <dbReference type="RefSeq" id="XP_028379330.2"/>
    </source>
</evidence>
<evidence type="ECO:0000256" key="6">
    <source>
        <dbReference type="ARBA" id="ARBA00022737"/>
    </source>
</evidence>
<evidence type="ECO:0000256" key="5">
    <source>
        <dbReference type="ARBA" id="ARBA00022723"/>
    </source>
</evidence>
<dbReference type="InParanoid" id="A0A6J2MMK0"/>
<evidence type="ECO:0000256" key="13">
    <source>
        <dbReference type="ARBA" id="ARBA00023242"/>
    </source>
</evidence>
<dbReference type="RefSeq" id="XP_028379330.2">
    <property type="nucleotide sequence ID" value="XM_028523529.2"/>
</dbReference>
<dbReference type="SUPFAM" id="SSF57667">
    <property type="entry name" value="beta-beta-alpha zinc fingers"/>
    <property type="match status" value="5"/>
</dbReference>
<comment type="function">
    <text evidence="1">May be involved in transcriptional regulation.</text>
</comment>
<dbReference type="InterPro" id="IPR036236">
    <property type="entry name" value="Znf_C2H2_sf"/>
</dbReference>
<keyword evidence="9" id="KW-0832">Ubl conjugation</keyword>
<dbReference type="InterPro" id="IPR050916">
    <property type="entry name" value="SCAN-C2H2_zinc_finger"/>
</dbReference>
<evidence type="ECO:0000256" key="8">
    <source>
        <dbReference type="ARBA" id="ARBA00022833"/>
    </source>
</evidence>
<dbReference type="GO" id="GO:0045892">
    <property type="term" value="P:negative regulation of DNA-templated transcription"/>
    <property type="evidence" value="ECO:0007669"/>
    <property type="project" value="UniProtKB-ARBA"/>
</dbReference>
<keyword evidence="10" id="KW-0805">Transcription regulation</keyword>
<keyword evidence="4" id="KW-1017">Isopeptide bond</keyword>
<dbReference type="GO" id="GO:0043565">
    <property type="term" value="F:sequence-specific DNA binding"/>
    <property type="evidence" value="ECO:0007669"/>
    <property type="project" value="UniProtKB-ARBA"/>
</dbReference>
<gene>
    <name evidence="20" type="primary">ZNF24</name>
</gene>
<dbReference type="GeneID" id="114505953"/>
<evidence type="ECO:0000256" key="1">
    <source>
        <dbReference type="ARBA" id="ARBA00003767"/>
    </source>
</evidence>
<dbReference type="InterPro" id="IPR013087">
    <property type="entry name" value="Znf_C2H2_type"/>
</dbReference>
<feature type="domain" description="C2H2-type" evidence="17">
    <location>
        <begin position="302"/>
        <end position="329"/>
    </location>
</feature>
<dbReference type="FunFam" id="1.10.4020.10:FF:000001">
    <property type="entry name" value="zinc finger protein 263 isoform X1"/>
    <property type="match status" value="2"/>
</dbReference>
<dbReference type="PROSITE" id="PS00028">
    <property type="entry name" value="ZINC_FINGER_C2H2_1"/>
    <property type="match status" value="7"/>
</dbReference>
<dbReference type="Pfam" id="PF02023">
    <property type="entry name" value="SCAN"/>
    <property type="match status" value="2"/>
</dbReference>
<feature type="compositionally biased region" description="Basic residues" evidence="16">
    <location>
        <begin position="234"/>
        <end position="246"/>
    </location>
</feature>
<evidence type="ECO:0000256" key="11">
    <source>
        <dbReference type="ARBA" id="ARBA00023125"/>
    </source>
</evidence>
<name>A0A6J2MMK0_9CHIR</name>
<evidence type="ECO:0000256" key="10">
    <source>
        <dbReference type="ARBA" id="ARBA00023015"/>
    </source>
</evidence>
<dbReference type="Proteomes" id="UP000504628">
    <property type="component" value="Chromosome 9"/>
</dbReference>
<feature type="domain" description="C2H2-type" evidence="17">
    <location>
        <begin position="274"/>
        <end position="301"/>
    </location>
</feature>
<dbReference type="FunFam" id="3.30.160.60:FF:000016">
    <property type="entry name" value="zinc finger protein 37 homolog"/>
    <property type="match status" value="1"/>
</dbReference>
<keyword evidence="19" id="KW-1185">Reference proteome</keyword>
<dbReference type="PROSITE" id="PS50157">
    <property type="entry name" value="ZINC_FINGER_C2H2_2"/>
    <property type="match status" value="7"/>
</dbReference>
<dbReference type="FunFam" id="3.30.160.60:FF:002239">
    <property type="entry name" value="Zinc finger protein 226"/>
    <property type="match status" value="1"/>
</dbReference>
<dbReference type="PROSITE" id="PS50804">
    <property type="entry name" value="SCAN_BOX"/>
    <property type="match status" value="2"/>
</dbReference>
<dbReference type="InterPro" id="IPR003309">
    <property type="entry name" value="SCAN_dom"/>
</dbReference>
<evidence type="ECO:0000256" key="7">
    <source>
        <dbReference type="ARBA" id="ARBA00022771"/>
    </source>
</evidence>
<reference evidence="20" key="1">
    <citation type="submission" date="2025-08" db="UniProtKB">
        <authorList>
            <consortium name="RefSeq"/>
        </authorList>
    </citation>
    <scope>IDENTIFICATION</scope>
    <source>
        <tissue evidence="20">Muscle</tissue>
    </source>
</reference>
<dbReference type="PANTHER" id="PTHR45935:SF15">
    <property type="entry name" value="SCAN BOX DOMAIN-CONTAINING PROTEIN"/>
    <property type="match status" value="1"/>
</dbReference>
<dbReference type="KEGG" id="pdic:114505953"/>
<keyword evidence="12" id="KW-0804">Transcription</keyword>
<dbReference type="SMART" id="SM00355">
    <property type="entry name" value="ZnF_C2H2"/>
    <property type="match status" value="7"/>
</dbReference>
<feature type="domain" description="SCAN box" evidence="18">
    <location>
        <begin position="509"/>
        <end position="591"/>
    </location>
</feature>
<dbReference type="FunFam" id="3.30.160.60:FF:000824">
    <property type="entry name" value="Zinc finger protein 184"/>
    <property type="match status" value="1"/>
</dbReference>
<evidence type="ECO:0000256" key="15">
    <source>
        <dbReference type="PROSITE-ProRule" id="PRU00187"/>
    </source>
</evidence>
<dbReference type="Pfam" id="PF00096">
    <property type="entry name" value="zf-C2H2"/>
    <property type="match status" value="7"/>
</dbReference>
<evidence type="ECO:0000259" key="17">
    <source>
        <dbReference type="PROSITE" id="PS50157"/>
    </source>
</evidence>
<keyword evidence="5" id="KW-0479">Metal-binding</keyword>
<evidence type="ECO:0000256" key="2">
    <source>
        <dbReference type="ARBA" id="ARBA00004123"/>
    </source>
</evidence>
<keyword evidence="8" id="KW-0862">Zinc</keyword>
<evidence type="ECO:0000256" key="14">
    <source>
        <dbReference type="PROSITE-ProRule" id="PRU00042"/>
    </source>
</evidence>
<feature type="region of interest" description="Disordered" evidence="16">
    <location>
        <begin position="159"/>
        <end position="202"/>
    </location>
</feature>
<dbReference type="Gene3D" id="1.10.4020.10">
    <property type="entry name" value="DNA breaking-rejoining enzymes"/>
    <property type="match status" value="2"/>
</dbReference>
<evidence type="ECO:0000256" key="9">
    <source>
        <dbReference type="ARBA" id="ARBA00022843"/>
    </source>
</evidence>
<dbReference type="GO" id="GO:0008270">
    <property type="term" value="F:zinc ion binding"/>
    <property type="evidence" value="ECO:0007669"/>
    <property type="project" value="UniProtKB-KW"/>
</dbReference>
<dbReference type="GO" id="GO:0005634">
    <property type="term" value="C:nucleus"/>
    <property type="evidence" value="ECO:0007669"/>
    <property type="project" value="UniProtKB-SubCell"/>
</dbReference>
<dbReference type="FunFam" id="3.30.160.60:FF:001100">
    <property type="entry name" value="Zinc finger protein 184"/>
    <property type="match status" value="1"/>
</dbReference>
<dbReference type="SMART" id="SM00431">
    <property type="entry name" value="SCAN"/>
    <property type="match status" value="2"/>
</dbReference>
<evidence type="ECO:0000256" key="4">
    <source>
        <dbReference type="ARBA" id="ARBA00022499"/>
    </source>
</evidence>
<dbReference type="InterPro" id="IPR038269">
    <property type="entry name" value="SCAN_sf"/>
</dbReference>